<evidence type="ECO:0000256" key="1">
    <source>
        <dbReference type="SAM" id="SignalP"/>
    </source>
</evidence>
<organism evidence="2 3">
    <name type="scientific">Apibacter mensalis</name>
    <dbReference type="NCBI Taxonomy" id="1586267"/>
    <lineage>
        <taxon>Bacteria</taxon>
        <taxon>Pseudomonadati</taxon>
        <taxon>Bacteroidota</taxon>
        <taxon>Flavobacteriia</taxon>
        <taxon>Flavobacteriales</taxon>
        <taxon>Weeksellaceae</taxon>
        <taxon>Apibacter</taxon>
    </lineage>
</organism>
<dbReference type="STRING" id="1586267.GCA_001418685_01500"/>
<dbReference type="RefSeq" id="WP_055425824.1">
    <property type="nucleotide sequence ID" value="NZ_FCOR01000009.1"/>
</dbReference>
<protein>
    <recommendedName>
        <fullName evidence="4">Lipoprotein</fullName>
    </recommendedName>
</protein>
<keyword evidence="1" id="KW-0732">Signal</keyword>
<evidence type="ECO:0000313" key="2">
    <source>
        <dbReference type="EMBL" id="CVK16637.1"/>
    </source>
</evidence>
<reference evidence="2 3" key="1">
    <citation type="submission" date="2016-01" db="EMBL/GenBank/DDBJ databases">
        <authorList>
            <person name="McClelland M."/>
            <person name="Jain A."/>
            <person name="Saraogi P."/>
            <person name="Mendelson R."/>
            <person name="Westerman R."/>
            <person name="SanMiguel P."/>
            <person name="Csonka L."/>
        </authorList>
    </citation>
    <scope>NUCLEOTIDE SEQUENCE [LARGE SCALE GENOMIC DNA]</scope>
    <source>
        <strain evidence="2 3">R-53146</strain>
    </source>
</reference>
<dbReference type="AlphaFoldDB" id="A0A0X3AR95"/>
<accession>A0A0X3AR95</accession>
<feature type="signal peptide" evidence="1">
    <location>
        <begin position="1"/>
        <end position="23"/>
    </location>
</feature>
<evidence type="ECO:0008006" key="4">
    <source>
        <dbReference type="Google" id="ProtNLM"/>
    </source>
</evidence>
<gene>
    <name evidence="2" type="ORF">Ga0061079_10927</name>
</gene>
<dbReference type="PROSITE" id="PS51257">
    <property type="entry name" value="PROKAR_LIPOPROTEIN"/>
    <property type="match status" value="1"/>
</dbReference>
<name>A0A0X3AR95_9FLAO</name>
<dbReference type="OrthoDB" id="1452588at2"/>
<proteinExistence type="predicted"/>
<dbReference type="EMBL" id="FCOR01000009">
    <property type="protein sequence ID" value="CVK16637.1"/>
    <property type="molecule type" value="Genomic_DNA"/>
</dbReference>
<sequence>MKIKNLTFLITFTLLLSTLLSCSSNDRDDILNSLPEHDHDEMTKVILQFRNNLDPTLIREFVYEVPEGTTDVPVTNINLPSGTYNVEIKFYAQHDNHLHDVTDEIFIEDADDHFVLYQKLNSNGLNISYAENDNIDTLGRKLGHHTVWTVEDQALSTVYIYLLHQPAKKDPNISSAALLGGEIDLEAHFNVGI</sequence>
<feature type="chain" id="PRO_5007049815" description="Lipoprotein" evidence="1">
    <location>
        <begin position="24"/>
        <end position="193"/>
    </location>
</feature>
<dbReference type="Proteomes" id="UP000182761">
    <property type="component" value="Unassembled WGS sequence"/>
</dbReference>
<keyword evidence="3" id="KW-1185">Reference proteome</keyword>
<evidence type="ECO:0000313" key="3">
    <source>
        <dbReference type="Proteomes" id="UP000182761"/>
    </source>
</evidence>